<name>A0A914VU75_9BILA</name>
<comment type="subcellular location">
    <subcellularLocation>
        <location evidence="1">Membrane</location>
        <topology evidence="1">Multi-pass membrane protein</topology>
    </subcellularLocation>
</comment>
<feature type="transmembrane region" description="Helical" evidence="6">
    <location>
        <begin position="12"/>
        <end position="34"/>
    </location>
</feature>
<dbReference type="GO" id="GO:0038023">
    <property type="term" value="F:signaling receptor activity"/>
    <property type="evidence" value="ECO:0007669"/>
    <property type="project" value="UniProtKB-ARBA"/>
</dbReference>
<evidence type="ECO:0000256" key="3">
    <source>
        <dbReference type="ARBA" id="ARBA00022989"/>
    </source>
</evidence>
<dbReference type="GO" id="GO:0016020">
    <property type="term" value="C:membrane"/>
    <property type="evidence" value="ECO:0007669"/>
    <property type="project" value="UniProtKB-SubCell"/>
</dbReference>
<evidence type="ECO:0000313" key="7">
    <source>
        <dbReference type="Proteomes" id="UP000887566"/>
    </source>
</evidence>
<dbReference type="Proteomes" id="UP000887566">
    <property type="component" value="Unplaced"/>
</dbReference>
<organism evidence="7 8">
    <name type="scientific">Plectus sambesii</name>
    <dbReference type="NCBI Taxonomy" id="2011161"/>
    <lineage>
        <taxon>Eukaryota</taxon>
        <taxon>Metazoa</taxon>
        <taxon>Ecdysozoa</taxon>
        <taxon>Nematoda</taxon>
        <taxon>Chromadorea</taxon>
        <taxon>Plectida</taxon>
        <taxon>Plectina</taxon>
        <taxon>Plectoidea</taxon>
        <taxon>Plectidae</taxon>
        <taxon>Plectus</taxon>
    </lineage>
</organism>
<dbReference type="AlphaFoldDB" id="A0A914VU75"/>
<accession>A0A914VU75</accession>
<feature type="transmembrane region" description="Helical" evidence="6">
    <location>
        <begin position="184"/>
        <end position="207"/>
    </location>
</feature>
<dbReference type="PANTHER" id="PTHR21421">
    <property type="entry name" value="GUSTATORY RECEPTOR"/>
    <property type="match status" value="1"/>
</dbReference>
<proteinExistence type="predicted"/>
<keyword evidence="5" id="KW-0675">Receptor</keyword>
<evidence type="ECO:0000256" key="1">
    <source>
        <dbReference type="ARBA" id="ARBA00004141"/>
    </source>
</evidence>
<dbReference type="WBParaSite" id="PSAMB.scaffold2399size23418.g17620.t1">
    <property type="protein sequence ID" value="PSAMB.scaffold2399size23418.g17620.t1"/>
    <property type="gene ID" value="PSAMB.scaffold2399size23418.g17620"/>
</dbReference>
<dbReference type="PANTHER" id="PTHR21421:SF29">
    <property type="entry name" value="GUSTATORY RECEPTOR 5A FOR TREHALOSE-RELATED"/>
    <property type="match status" value="1"/>
</dbReference>
<evidence type="ECO:0000256" key="2">
    <source>
        <dbReference type="ARBA" id="ARBA00022692"/>
    </source>
</evidence>
<keyword evidence="7" id="KW-1185">Reference proteome</keyword>
<feature type="transmembrane region" description="Helical" evidence="6">
    <location>
        <begin position="81"/>
        <end position="101"/>
    </location>
</feature>
<dbReference type="GO" id="GO:0051606">
    <property type="term" value="P:detection of stimulus"/>
    <property type="evidence" value="ECO:0007669"/>
    <property type="project" value="UniProtKB-ARBA"/>
</dbReference>
<keyword evidence="4 6" id="KW-0472">Membrane</keyword>
<dbReference type="InterPro" id="IPR013604">
    <property type="entry name" value="7TM_chemorcpt"/>
</dbReference>
<dbReference type="GO" id="GO:0050909">
    <property type="term" value="P:sensory perception of taste"/>
    <property type="evidence" value="ECO:0007669"/>
    <property type="project" value="InterPro"/>
</dbReference>
<sequence length="228" mass="25519">MPDVITGGPKPLLLIPTFFAQTALSVSMGLYTLLCGVLKENFILLENEIEKASVDSIHIHQQRYQRLVNAARALDGYYSRYIFSFYALTLPLVCFILYAVISGDGSDFSSKLALFFWVSVSVLNLLLVSVPAVQLYEQAQQPLDALFKLYNRQVLQISAIGMQRFHMFVEQLTHSDISISGGGFFIITRSMLLTIASVIVSYFLIILQFAMEQNRDSPTGDAQNITAR</sequence>
<evidence type="ECO:0000256" key="4">
    <source>
        <dbReference type="ARBA" id="ARBA00023136"/>
    </source>
</evidence>
<evidence type="ECO:0000256" key="5">
    <source>
        <dbReference type="ARBA" id="ARBA00023170"/>
    </source>
</evidence>
<protein>
    <submittedName>
        <fullName evidence="8">Gustatory receptor</fullName>
    </submittedName>
</protein>
<evidence type="ECO:0000313" key="8">
    <source>
        <dbReference type="WBParaSite" id="PSAMB.scaffold2399size23418.g17620.t1"/>
    </source>
</evidence>
<dbReference type="Pfam" id="PF08395">
    <property type="entry name" value="7tm_7"/>
    <property type="match status" value="1"/>
</dbReference>
<feature type="transmembrane region" description="Helical" evidence="6">
    <location>
        <begin position="113"/>
        <end position="136"/>
    </location>
</feature>
<keyword evidence="2 6" id="KW-0812">Transmembrane</keyword>
<evidence type="ECO:0000256" key="6">
    <source>
        <dbReference type="SAM" id="Phobius"/>
    </source>
</evidence>
<keyword evidence="3 6" id="KW-1133">Transmembrane helix</keyword>
<reference evidence="8" key="1">
    <citation type="submission" date="2022-11" db="UniProtKB">
        <authorList>
            <consortium name="WormBaseParasite"/>
        </authorList>
    </citation>
    <scope>IDENTIFICATION</scope>
</reference>